<organism evidence="1 2">
    <name type="scientific">Candidatus Enterovibrio escicola</name>
    <dbReference type="NCBI Taxonomy" id="1927127"/>
    <lineage>
        <taxon>Bacteria</taxon>
        <taxon>Pseudomonadati</taxon>
        <taxon>Pseudomonadota</taxon>
        <taxon>Gammaproteobacteria</taxon>
        <taxon>Vibrionales</taxon>
        <taxon>Vibrionaceae</taxon>
        <taxon>Enterovibrio</taxon>
    </lineage>
</organism>
<protein>
    <submittedName>
        <fullName evidence="1">Uncharacterized protein</fullName>
    </submittedName>
</protein>
<evidence type="ECO:0000313" key="1">
    <source>
        <dbReference type="EMBL" id="PCS22252.1"/>
    </source>
</evidence>
<reference evidence="2" key="1">
    <citation type="submission" date="2017-04" db="EMBL/GenBank/DDBJ databases">
        <title>Genome evolution of the luminous symbionts of deep sea anglerfish.</title>
        <authorList>
            <person name="Hendry T.A."/>
        </authorList>
    </citation>
    <scope>NUCLEOTIDE SEQUENCE [LARGE SCALE GENOMIC DNA]</scope>
</reference>
<sequence>MEGRIYNINKRLHLRTRLLIWYLADTAEFIGFIHHKYSCLSR</sequence>
<proteinExistence type="predicted"/>
<gene>
    <name evidence="1" type="ORF">BTN49_2145</name>
</gene>
<keyword evidence="2" id="KW-1185">Reference proteome</keyword>
<comment type="caution">
    <text evidence="1">The sequence shown here is derived from an EMBL/GenBank/DDBJ whole genome shotgun (WGS) entry which is preliminary data.</text>
</comment>
<name>A0A2A5T269_9GAMM</name>
<accession>A0A2A5T269</accession>
<evidence type="ECO:0000313" key="2">
    <source>
        <dbReference type="Proteomes" id="UP000219020"/>
    </source>
</evidence>
<dbReference type="Proteomes" id="UP000219020">
    <property type="component" value="Unassembled WGS sequence"/>
</dbReference>
<dbReference type="AlphaFoldDB" id="A0A2A5T269"/>
<dbReference type="EMBL" id="NBYY01000023">
    <property type="protein sequence ID" value="PCS22252.1"/>
    <property type="molecule type" value="Genomic_DNA"/>
</dbReference>